<feature type="region of interest" description="Disordered" evidence="1">
    <location>
        <begin position="1"/>
        <end position="34"/>
    </location>
</feature>
<dbReference type="EMBL" id="FPJG01000002">
    <property type="protein sequence ID" value="SFW13084.1"/>
    <property type="molecule type" value="Genomic_DNA"/>
</dbReference>
<name>A0A1K1LQD2_9PSEU</name>
<gene>
    <name evidence="2" type="ORF">SAMN04489730_0136</name>
</gene>
<evidence type="ECO:0000256" key="1">
    <source>
        <dbReference type="SAM" id="MobiDB-lite"/>
    </source>
</evidence>
<protein>
    <submittedName>
        <fullName evidence="2">Uncharacterized protein</fullName>
    </submittedName>
</protein>
<keyword evidence="3" id="KW-1185">Reference proteome</keyword>
<dbReference type="AlphaFoldDB" id="A0A1K1LQD2"/>
<feature type="compositionally biased region" description="Acidic residues" evidence="1">
    <location>
        <begin position="1"/>
        <end position="16"/>
    </location>
</feature>
<sequence length="34" mass="3793">MQPESPEADNADDLPDDCSHGQAEYDVTGKRTYH</sequence>
<accession>A0A1K1LQD2</accession>
<organism evidence="2 3">
    <name type="scientific">Amycolatopsis australiensis</name>
    <dbReference type="NCBI Taxonomy" id="546364"/>
    <lineage>
        <taxon>Bacteria</taxon>
        <taxon>Bacillati</taxon>
        <taxon>Actinomycetota</taxon>
        <taxon>Actinomycetes</taxon>
        <taxon>Pseudonocardiales</taxon>
        <taxon>Pseudonocardiaceae</taxon>
        <taxon>Amycolatopsis</taxon>
    </lineage>
</organism>
<evidence type="ECO:0000313" key="2">
    <source>
        <dbReference type="EMBL" id="SFW13084.1"/>
    </source>
</evidence>
<reference evidence="3" key="1">
    <citation type="submission" date="2016-11" db="EMBL/GenBank/DDBJ databases">
        <authorList>
            <person name="Varghese N."/>
            <person name="Submissions S."/>
        </authorList>
    </citation>
    <scope>NUCLEOTIDE SEQUENCE [LARGE SCALE GENOMIC DNA]</scope>
    <source>
        <strain evidence="3">DSM 44671</strain>
    </source>
</reference>
<evidence type="ECO:0000313" key="3">
    <source>
        <dbReference type="Proteomes" id="UP000182740"/>
    </source>
</evidence>
<dbReference type="Proteomes" id="UP000182740">
    <property type="component" value="Unassembled WGS sequence"/>
</dbReference>
<proteinExistence type="predicted"/>
<dbReference type="STRING" id="546364.SAMN04489730_0136"/>